<organism evidence="10 11">
    <name type="scientific">Bugula neritina</name>
    <name type="common">Brown bryozoan</name>
    <name type="synonym">Sertularia neritina</name>
    <dbReference type="NCBI Taxonomy" id="10212"/>
    <lineage>
        <taxon>Eukaryota</taxon>
        <taxon>Metazoa</taxon>
        <taxon>Spiralia</taxon>
        <taxon>Lophotrochozoa</taxon>
        <taxon>Bryozoa</taxon>
        <taxon>Gymnolaemata</taxon>
        <taxon>Cheilostomatida</taxon>
        <taxon>Flustrina</taxon>
        <taxon>Buguloidea</taxon>
        <taxon>Bugulidae</taxon>
        <taxon>Bugula</taxon>
    </lineage>
</organism>
<comment type="subcellular location">
    <subcellularLocation>
        <location evidence="1">Nucleus</location>
    </subcellularLocation>
</comment>
<keyword evidence="4" id="KW-0227">DNA damage</keyword>
<gene>
    <name evidence="10" type="ORF">EB796_017713</name>
</gene>
<dbReference type="GO" id="GO:0003682">
    <property type="term" value="F:chromatin binding"/>
    <property type="evidence" value="ECO:0007669"/>
    <property type="project" value="TreeGrafter"/>
</dbReference>
<dbReference type="InterPro" id="IPR003593">
    <property type="entry name" value="AAA+_ATPase"/>
</dbReference>
<dbReference type="GO" id="GO:0033314">
    <property type="term" value="P:mitotic DNA replication checkpoint signaling"/>
    <property type="evidence" value="ECO:0007669"/>
    <property type="project" value="TreeGrafter"/>
</dbReference>
<dbReference type="InterPro" id="IPR047854">
    <property type="entry name" value="RFC_lid"/>
</dbReference>
<dbReference type="Proteomes" id="UP000593567">
    <property type="component" value="Unassembled WGS sequence"/>
</dbReference>
<comment type="caution">
    <text evidence="10">The sequence shown here is derived from an EMBL/GenBank/DDBJ whole genome shotgun (WGS) entry which is preliminary data.</text>
</comment>
<dbReference type="Gene3D" id="1.10.8.60">
    <property type="match status" value="1"/>
</dbReference>
<evidence type="ECO:0000256" key="2">
    <source>
        <dbReference type="ARBA" id="ARBA00006168"/>
    </source>
</evidence>
<evidence type="ECO:0000256" key="1">
    <source>
        <dbReference type="ARBA" id="ARBA00004123"/>
    </source>
</evidence>
<dbReference type="GO" id="GO:0000077">
    <property type="term" value="P:DNA damage checkpoint signaling"/>
    <property type="evidence" value="ECO:0007669"/>
    <property type="project" value="TreeGrafter"/>
</dbReference>
<dbReference type="EMBL" id="VXIV02002639">
    <property type="protein sequence ID" value="KAF6023982.1"/>
    <property type="molecule type" value="Genomic_DNA"/>
</dbReference>
<dbReference type="GO" id="GO:0006281">
    <property type="term" value="P:DNA repair"/>
    <property type="evidence" value="ECO:0007669"/>
    <property type="project" value="InterPro"/>
</dbReference>
<proteinExistence type="inferred from homology"/>
<evidence type="ECO:0000256" key="8">
    <source>
        <dbReference type="SAM" id="MobiDB-lite"/>
    </source>
</evidence>
<keyword evidence="11" id="KW-1185">Reference proteome</keyword>
<dbReference type="CDD" id="cd18140">
    <property type="entry name" value="HLD_clamp_RFC"/>
    <property type="match status" value="1"/>
</dbReference>
<sequence>MLCKKVKPTVAYNESTVRGYYEMDEWIDAFSDDDVVEVSFKHSVESSNKRGKNCRKRRKVVLANKVESGDCDKTLWLSKYKPKTCAEVSGNKAKILQLRTWIEQFLKSNIQKQDSKLLLLTGPSGCGKTAAIEAVAKELSCSVVLWNGEYSDYVPVEHRGDNYIEYQSQGSLFDSFLTRATKYNALPLSVGTVNSAPSHQIVLVEDIPSVYLKAAADWHNKLKLCNKTARHLIVIIFNTSGTVSERTMFPEALKSELNIKHFDFNPIPKTDVKRALNRISEAESHLHIPRDFIENLSESCDGDIRTAINTLQFSFSNTQSNHSERNVRSKSSFSASGKGKRSISTSARSKAEKNLSRYDYQKDPSLLIFRALGKVLYCKRKESKSHIESKLPSHLMHHARCDMAFNPEQVFEYSKVSPDYYTLCLHHNYPQFLSSLEDARRAADYFSHADCLSDQFTSLHVTGKATAGVSVSTRGLMHSNTLLSSKPGWVPLHKPFWFSARKQISEHQATLKWQNDSVYSAAALSNDIIPMLHEMSSRSSLKHLIPPFAKYSHLHSTRGERMDDQFARDDVMMDLTLNEQSVYSTAVPVFTLYFVEDVTSHSGESGEMCNTSTSSVQDDLEEFFIEDSS</sequence>
<dbReference type="SUPFAM" id="SSF52540">
    <property type="entry name" value="P-loop containing nucleoside triphosphate hydrolases"/>
    <property type="match status" value="1"/>
</dbReference>
<dbReference type="PANTHER" id="PTHR12172">
    <property type="entry name" value="CELL CYCLE CHECKPOINT PROTEIN RAD17"/>
    <property type="match status" value="1"/>
</dbReference>
<evidence type="ECO:0000256" key="3">
    <source>
        <dbReference type="ARBA" id="ARBA00022741"/>
    </source>
</evidence>
<evidence type="ECO:0000256" key="7">
    <source>
        <dbReference type="ARBA" id="ARBA00023306"/>
    </source>
</evidence>
<keyword evidence="5" id="KW-0067">ATP-binding</keyword>
<dbReference type="Pfam" id="PF03215">
    <property type="entry name" value="Rad17"/>
    <property type="match status" value="1"/>
</dbReference>
<dbReference type="OrthoDB" id="10265971at2759"/>
<keyword evidence="3" id="KW-0547">Nucleotide-binding</keyword>
<dbReference type="AlphaFoldDB" id="A0A7J7JCH8"/>
<dbReference type="GO" id="GO:0003689">
    <property type="term" value="F:DNA clamp loader activity"/>
    <property type="evidence" value="ECO:0007669"/>
    <property type="project" value="TreeGrafter"/>
</dbReference>
<evidence type="ECO:0000256" key="5">
    <source>
        <dbReference type="ARBA" id="ARBA00022840"/>
    </source>
</evidence>
<dbReference type="InterPro" id="IPR004582">
    <property type="entry name" value="Checkpoint_prot_Rad17_Rad24"/>
</dbReference>
<dbReference type="SMART" id="SM00382">
    <property type="entry name" value="AAA"/>
    <property type="match status" value="1"/>
</dbReference>
<feature type="domain" description="AAA+ ATPase" evidence="9">
    <location>
        <begin position="114"/>
        <end position="263"/>
    </location>
</feature>
<accession>A0A7J7JCH8</accession>
<name>A0A7J7JCH8_BUGNE</name>
<dbReference type="GO" id="GO:0005634">
    <property type="term" value="C:nucleus"/>
    <property type="evidence" value="ECO:0007669"/>
    <property type="project" value="UniProtKB-SubCell"/>
</dbReference>
<evidence type="ECO:0000256" key="4">
    <source>
        <dbReference type="ARBA" id="ARBA00022763"/>
    </source>
</evidence>
<keyword evidence="6" id="KW-0539">Nucleus</keyword>
<dbReference type="GO" id="GO:0005524">
    <property type="term" value="F:ATP binding"/>
    <property type="evidence" value="ECO:0007669"/>
    <property type="project" value="UniProtKB-KW"/>
</dbReference>
<evidence type="ECO:0000256" key="6">
    <source>
        <dbReference type="ARBA" id="ARBA00023242"/>
    </source>
</evidence>
<feature type="region of interest" description="Disordered" evidence="8">
    <location>
        <begin position="319"/>
        <end position="348"/>
    </location>
</feature>
<comment type="similarity">
    <text evidence="2">Belongs to the rad17/RAD24 family.</text>
</comment>
<keyword evidence="7" id="KW-0131">Cell cycle</keyword>
<evidence type="ECO:0000313" key="10">
    <source>
        <dbReference type="EMBL" id="KAF6023982.1"/>
    </source>
</evidence>
<dbReference type="Gene3D" id="3.40.50.300">
    <property type="entry name" value="P-loop containing nucleotide triphosphate hydrolases"/>
    <property type="match status" value="1"/>
</dbReference>
<dbReference type="InterPro" id="IPR027417">
    <property type="entry name" value="P-loop_NTPase"/>
</dbReference>
<evidence type="ECO:0000313" key="11">
    <source>
        <dbReference type="Proteomes" id="UP000593567"/>
    </source>
</evidence>
<protein>
    <submittedName>
        <fullName evidence="10">RAD17</fullName>
    </submittedName>
</protein>
<evidence type="ECO:0000259" key="9">
    <source>
        <dbReference type="SMART" id="SM00382"/>
    </source>
</evidence>
<dbReference type="PANTHER" id="PTHR12172:SF0">
    <property type="entry name" value="CELL CYCLE CHECKPOINT PROTEIN RAD17"/>
    <property type="match status" value="1"/>
</dbReference>
<reference evidence="10" key="1">
    <citation type="submission" date="2020-06" db="EMBL/GenBank/DDBJ databases">
        <title>Draft genome of Bugula neritina, a colonial animal packing powerful symbionts and potential medicines.</title>
        <authorList>
            <person name="Rayko M."/>
        </authorList>
    </citation>
    <scope>NUCLEOTIDE SEQUENCE [LARGE SCALE GENOMIC DNA]</scope>
    <source>
        <strain evidence="10">Kwan_BN1</strain>
    </source>
</reference>